<evidence type="ECO:0000313" key="8">
    <source>
        <dbReference type="EMBL" id="ONK65134.1"/>
    </source>
</evidence>
<dbReference type="PRINTS" id="PR00616">
    <property type="entry name" value="CCAATSUBUNTB"/>
</dbReference>
<dbReference type="GO" id="GO:0003700">
    <property type="term" value="F:DNA-binding transcription factor activity"/>
    <property type="evidence" value="ECO:0007669"/>
    <property type="project" value="UniProtKB-UniRule"/>
</dbReference>
<dbReference type="EMBL" id="CM007387">
    <property type="protein sequence ID" value="ONK65134.1"/>
    <property type="molecule type" value="Genomic_DNA"/>
</dbReference>
<dbReference type="GO" id="GO:0003677">
    <property type="term" value="F:DNA binding"/>
    <property type="evidence" value="ECO:0007669"/>
    <property type="project" value="UniProtKB-KW"/>
</dbReference>
<dbReference type="Pfam" id="PF02045">
    <property type="entry name" value="CBFB_NFYA"/>
    <property type="match status" value="1"/>
</dbReference>
<feature type="compositionally biased region" description="Basic residues" evidence="7">
    <location>
        <begin position="190"/>
        <end position="200"/>
    </location>
</feature>
<keyword evidence="4 6" id="KW-0804">Transcription</keyword>
<proteinExistence type="inferred from homology"/>
<name>A0A5P1EH70_ASPOF</name>
<accession>A0A5P1EH70</accession>
<gene>
    <name evidence="8" type="ORF">A4U43_C07F34030</name>
</gene>
<dbReference type="OMA" id="YREAREM"/>
<dbReference type="GO" id="GO:0005840">
    <property type="term" value="C:ribosome"/>
    <property type="evidence" value="ECO:0007669"/>
    <property type="project" value="InterPro"/>
</dbReference>
<keyword evidence="5 6" id="KW-0539">Nucleus</keyword>
<dbReference type="Gramene" id="ONK65134">
    <property type="protein sequence ID" value="ONK65134"/>
    <property type="gene ID" value="A4U43_C07F34030"/>
</dbReference>
<protein>
    <recommendedName>
        <fullName evidence="6">Nuclear transcription factor Y subunit</fullName>
    </recommendedName>
</protein>
<comment type="function">
    <text evidence="6">Component of the sequence-specific heterotrimeric transcription factor (NF-Y) which specifically recognizes a 5'-CCAAT-3' box motif found in the promoters of its target genes.</text>
</comment>
<evidence type="ECO:0000313" key="9">
    <source>
        <dbReference type="Proteomes" id="UP000243459"/>
    </source>
</evidence>
<keyword evidence="2 6" id="KW-0805">Transcription regulation</keyword>
<evidence type="ECO:0000256" key="1">
    <source>
        <dbReference type="ARBA" id="ARBA00004123"/>
    </source>
</evidence>
<evidence type="ECO:0000256" key="3">
    <source>
        <dbReference type="ARBA" id="ARBA00023125"/>
    </source>
</evidence>
<dbReference type="InterPro" id="IPR035987">
    <property type="entry name" value="Ribosomal_uS8_sf"/>
</dbReference>
<dbReference type="AlphaFoldDB" id="A0A5P1EH70"/>
<dbReference type="InterPro" id="IPR001289">
    <property type="entry name" value="NFYA"/>
</dbReference>
<comment type="similarity">
    <text evidence="6">Belongs to the NFYA/HAP2 subunit family.</text>
</comment>
<dbReference type="SUPFAM" id="SSF56047">
    <property type="entry name" value="Ribosomal protein S8"/>
    <property type="match status" value="1"/>
</dbReference>
<organism evidence="8 9">
    <name type="scientific">Asparagus officinalis</name>
    <name type="common">Garden asparagus</name>
    <dbReference type="NCBI Taxonomy" id="4686"/>
    <lineage>
        <taxon>Eukaryota</taxon>
        <taxon>Viridiplantae</taxon>
        <taxon>Streptophyta</taxon>
        <taxon>Embryophyta</taxon>
        <taxon>Tracheophyta</taxon>
        <taxon>Spermatophyta</taxon>
        <taxon>Magnoliopsida</taxon>
        <taxon>Liliopsida</taxon>
        <taxon>Asparagales</taxon>
        <taxon>Asparagaceae</taxon>
        <taxon>Asparagoideae</taxon>
        <taxon>Asparagus</taxon>
    </lineage>
</organism>
<evidence type="ECO:0000256" key="4">
    <source>
        <dbReference type="ARBA" id="ARBA00023163"/>
    </source>
</evidence>
<evidence type="ECO:0000256" key="6">
    <source>
        <dbReference type="RuleBase" id="RU367155"/>
    </source>
</evidence>
<dbReference type="PANTHER" id="PTHR12632">
    <property type="entry name" value="TRANSCRIPTION FACTOR NF-Y ALPHA-RELATED"/>
    <property type="match status" value="1"/>
</dbReference>
<comment type="subcellular location">
    <subcellularLocation>
        <location evidence="1 6">Nucleus</location>
    </subcellularLocation>
</comment>
<evidence type="ECO:0000256" key="7">
    <source>
        <dbReference type="SAM" id="MobiDB-lite"/>
    </source>
</evidence>
<dbReference type="GO" id="GO:0005634">
    <property type="term" value="C:nucleus"/>
    <property type="evidence" value="ECO:0007669"/>
    <property type="project" value="UniProtKB-SubCell"/>
</dbReference>
<comment type="subunit">
    <text evidence="6">Heterotrimer.</text>
</comment>
<dbReference type="GO" id="GO:0003735">
    <property type="term" value="F:structural constituent of ribosome"/>
    <property type="evidence" value="ECO:0007669"/>
    <property type="project" value="InterPro"/>
</dbReference>
<dbReference type="Proteomes" id="UP000243459">
    <property type="component" value="Chromosome 7"/>
</dbReference>
<dbReference type="SMART" id="SM00521">
    <property type="entry name" value="CBF"/>
    <property type="match status" value="1"/>
</dbReference>
<evidence type="ECO:0000256" key="5">
    <source>
        <dbReference type="ARBA" id="ARBA00023242"/>
    </source>
</evidence>
<keyword evidence="9" id="KW-1185">Reference proteome</keyword>
<dbReference type="Gene3D" id="3.30.1370.30">
    <property type="match status" value="1"/>
</dbReference>
<reference evidence="9" key="1">
    <citation type="journal article" date="2017" name="Nat. Commun.">
        <title>The asparagus genome sheds light on the origin and evolution of a young Y chromosome.</title>
        <authorList>
            <person name="Harkess A."/>
            <person name="Zhou J."/>
            <person name="Xu C."/>
            <person name="Bowers J.E."/>
            <person name="Van der Hulst R."/>
            <person name="Ayyampalayam S."/>
            <person name="Mercati F."/>
            <person name="Riccardi P."/>
            <person name="McKain M.R."/>
            <person name="Kakrana A."/>
            <person name="Tang H."/>
            <person name="Ray J."/>
            <person name="Groenendijk J."/>
            <person name="Arikit S."/>
            <person name="Mathioni S.M."/>
            <person name="Nakano M."/>
            <person name="Shan H."/>
            <person name="Telgmann-Rauber A."/>
            <person name="Kanno A."/>
            <person name="Yue Z."/>
            <person name="Chen H."/>
            <person name="Li W."/>
            <person name="Chen Y."/>
            <person name="Xu X."/>
            <person name="Zhang Y."/>
            <person name="Luo S."/>
            <person name="Chen H."/>
            <person name="Gao J."/>
            <person name="Mao Z."/>
            <person name="Pires J.C."/>
            <person name="Luo M."/>
            <person name="Kudrna D."/>
            <person name="Wing R.A."/>
            <person name="Meyers B.C."/>
            <person name="Yi K."/>
            <person name="Kong H."/>
            <person name="Lavrijsen P."/>
            <person name="Sunseri F."/>
            <person name="Falavigna A."/>
            <person name="Ye Y."/>
            <person name="Leebens-Mack J.H."/>
            <person name="Chen G."/>
        </authorList>
    </citation>
    <scope>NUCLEOTIDE SEQUENCE [LARGE SCALE GENOMIC DNA]</scope>
    <source>
        <strain evidence="9">cv. DH0086</strain>
    </source>
</reference>
<dbReference type="GO" id="GO:0006412">
    <property type="term" value="P:translation"/>
    <property type="evidence" value="ECO:0007669"/>
    <property type="project" value="InterPro"/>
</dbReference>
<keyword evidence="3 6" id="KW-0238">DNA-binding</keyword>
<feature type="region of interest" description="Disordered" evidence="7">
    <location>
        <begin position="190"/>
        <end position="210"/>
    </location>
</feature>
<dbReference type="PROSITE" id="PS51152">
    <property type="entry name" value="NFYA_HAP2_2"/>
    <property type="match status" value="1"/>
</dbReference>
<sequence>MQTAICFKPTGGIGQFSVPQQSPATLAPWWIGNRSFYGESCGQSKLFTGAIDTRSGQEQNILEKEGGDTARFSIIQDNKVSGKDEKVQQHPAALSPQSPFEYQGHFELGLGRNMACSNYPYFDQCYGLYATYGAQAAHGRMLLPLNITANVPIYVNAKQYHGIVRRRQARAKAEMENKLIKIRKPYLHESRHRHAMRRQRGSGGRFLNTKKDGKAQCANTADSGNLNSTSSGWSINGSEVTSICFQNDSDHLNTSYHVLIDHSSYREAREMKARLWRACGGDRYIGEFEYVDDHRAGKVVVELNGRLNKCGVISPRLTWFGHSVDDICRDYGSWRRRKNVGGKVLGFFY</sequence>
<dbReference type="Gene3D" id="6.10.250.2430">
    <property type="match status" value="1"/>
</dbReference>
<evidence type="ECO:0000256" key="2">
    <source>
        <dbReference type="ARBA" id="ARBA00023015"/>
    </source>
</evidence>